<dbReference type="Pfam" id="PF13411">
    <property type="entry name" value="MerR_1"/>
    <property type="match status" value="1"/>
</dbReference>
<organism evidence="3 4">
    <name type="scientific">Nitratidesulfovibrio oxamicus</name>
    <dbReference type="NCBI Taxonomy" id="32016"/>
    <lineage>
        <taxon>Bacteria</taxon>
        <taxon>Pseudomonadati</taxon>
        <taxon>Thermodesulfobacteriota</taxon>
        <taxon>Desulfovibrionia</taxon>
        <taxon>Desulfovibrionales</taxon>
        <taxon>Desulfovibrionaceae</taxon>
        <taxon>Nitratidesulfovibrio</taxon>
    </lineage>
</organism>
<evidence type="ECO:0000313" key="4">
    <source>
        <dbReference type="Proteomes" id="UP001194469"/>
    </source>
</evidence>
<dbReference type="Gene3D" id="1.10.1660.10">
    <property type="match status" value="1"/>
</dbReference>
<gene>
    <name evidence="3" type="ORF">FVW20_10710</name>
</gene>
<comment type="caution">
    <text evidence="3">The sequence shown here is derived from an EMBL/GenBank/DDBJ whole genome shotgun (WGS) entry which is preliminary data.</text>
</comment>
<dbReference type="InterPro" id="IPR009061">
    <property type="entry name" value="DNA-bd_dom_put_sf"/>
</dbReference>
<feature type="region of interest" description="Disordered" evidence="1">
    <location>
        <begin position="95"/>
        <end position="127"/>
    </location>
</feature>
<feature type="compositionally biased region" description="Low complexity" evidence="1">
    <location>
        <begin position="110"/>
        <end position="122"/>
    </location>
</feature>
<evidence type="ECO:0000256" key="1">
    <source>
        <dbReference type="SAM" id="MobiDB-lite"/>
    </source>
</evidence>
<dbReference type="EMBL" id="VRYY01000301">
    <property type="protein sequence ID" value="MBG3877478.1"/>
    <property type="molecule type" value="Genomic_DNA"/>
</dbReference>
<evidence type="ECO:0000259" key="2">
    <source>
        <dbReference type="Pfam" id="PF13411"/>
    </source>
</evidence>
<keyword evidence="4" id="KW-1185">Reference proteome</keyword>
<dbReference type="RefSeq" id="WP_196609523.1">
    <property type="nucleotide sequence ID" value="NZ_VRYY01000301.1"/>
</dbReference>
<proteinExistence type="predicted"/>
<accession>A0ABS0J4W2</accession>
<dbReference type="SUPFAM" id="SSF46955">
    <property type="entry name" value="Putative DNA-binding domain"/>
    <property type="match status" value="1"/>
</dbReference>
<dbReference type="InterPro" id="IPR000551">
    <property type="entry name" value="MerR-type_HTH_dom"/>
</dbReference>
<name>A0ABS0J4W2_9BACT</name>
<sequence length="239" mass="25775">MPSPLPRDSAQPAPPSDDGLLTIADIARRLSLPESTARYYCKRFAAFMPTVGDGRRRRYRTDTLTIIEAIIEAMHTARTASAVEAILARRFPRNAAAQPAPSRGNTADGASATIPTASAAPQPVQPVPVPDGVPAVPPMPMGGVEPGHALYTLIEHQTRALDTIAAALSTLAARQSAIDLLADLARTAEGEVGSIRKDVETLRLLLDSSEKIHQQDLDQLRDWLGRVIADRRQRVRDQA</sequence>
<evidence type="ECO:0000313" key="3">
    <source>
        <dbReference type="EMBL" id="MBG3877478.1"/>
    </source>
</evidence>
<feature type="domain" description="HTH merR-type" evidence="2">
    <location>
        <begin position="22"/>
        <end position="86"/>
    </location>
</feature>
<protein>
    <submittedName>
        <fullName evidence="3">MerR family transcriptional regulator</fullName>
    </submittedName>
</protein>
<reference evidence="3 4" key="1">
    <citation type="submission" date="2019-08" db="EMBL/GenBank/DDBJ databases">
        <authorList>
            <person name="Luo N."/>
        </authorList>
    </citation>
    <scope>NUCLEOTIDE SEQUENCE [LARGE SCALE GENOMIC DNA]</scope>
    <source>
        <strain evidence="3 4">NCIMB 9442</strain>
    </source>
</reference>
<dbReference type="Proteomes" id="UP001194469">
    <property type="component" value="Unassembled WGS sequence"/>
</dbReference>